<keyword evidence="5" id="KW-0479">Metal-binding</keyword>
<dbReference type="GO" id="GO:0005524">
    <property type="term" value="F:ATP binding"/>
    <property type="evidence" value="ECO:0007669"/>
    <property type="project" value="UniProtKB-KW"/>
</dbReference>
<evidence type="ECO:0000259" key="13">
    <source>
        <dbReference type="Pfam" id="PF08245"/>
    </source>
</evidence>
<dbReference type="InterPro" id="IPR001645">
    <property type="entry name" value="Folylpolyglutamate_synth"/>
</dbReference>
<evidence type="ECO:0000259" key="12">
    <source>
        <dbReference type="Pfam" id="PF02875"/>
    </source>
</evidence>
<dbReference type="SUPFAM" id="SSF53623">
    <property type="entry name" value="MurD-like peptide ligases, catalytic domain"/>
    <property type="match status" value="1"/>
</dbReference>
<dbReference type="AlphaFoldDB" id="A0A6N2TRN5"/>
<name>A0A6N2TRN5_9FIRM</name>
<dbReference type="GO" id="GO:0008841">
    <property type="term" value="F:dihydrofolate synthase activity"/>
    <property type="evidence" value="ECO:0007669"/>
    <property type="project" value="TreeGrafter"/>
</dbReference>
<feature type="domain" description="Mur ligase C-terminal" evidence="12">
    <location>
        <begin position="293"/>
        <end position="410"/>
    </location>
</feature>
<dbReference type="GO" id="GO:0004326">
    <property type="term" value="F:tetrahydrofolylpolyglutamate synthase activity"/>
    <property type="evidence" value="ECO:0007669"/>
    <property type="project" value="UniProtKB-EC"/>
</dbReference>
<accession>A0A6N2TRN5</accession>
<evidence type="ECO:0000256" key="4">
    <source>
        <dbReference type="ARBA" id="ARBA00022598"/>
    </source>
</evidence>
<evidence type="ECO:0000256" key="3">
    <source>
        <dbReference type="ARBA" id="ARBA00013025"/>
    </source>
</evidence>
<comment type="catalytic activity">
    <reaction evidence="10">
        <text>(6S)-5,6,7,8-tetrahydrofolyl-(gamma-L-Glu)(n) + L-glutamate + ATP = (6S)-5,6,7,8-tetrahydrofolyl-(gamma-L-Glu)(n+1) + ADP + phosphate + H(+)</text>
        <dbReference type="Rhea" id="RHEA:10580"/>
        <dbReference type="Rhea" id="RHEA-COMP:14738"/>
        <dbReference type="Rhea" id="RHEA-COMP:14740"/>
        <dbReference type="ChEBI" id="CHEBI:15378"/>
        <dbReference type="ChEBI" id="CHEBI:29985"/>
        <dbReference type="ChEBI" id="CHEBI:30616"/>
        <dbReference type="ChEBI" id="CHEBI:43474"/>
        <dbReference type="ChEBI" id="CHEBI:141005"/>
        <dbReference type="ChEBI" id="CHEBI:456216"/>
        <dbReference type="EC" id="6.3.2.17"/>
    </reaction>
</comment>
<dbReference type="SUPFAM" id="SSF53244">
    <property type="entry name" value="MurD-like peptide ligases, peptide-binding domain"/>
    <property type="match status" value="1"/>
</dbReference>
<dbReference type="PANTHER" id="PTHR11136:SF0">
    <property type="entry name" value="DIHYDROFOLATE SYNTHETASE-RELATED"/>
    <property type="match status" value="1"/>
</dbReference>
<evidence type="ECO:0000256" key="11">
    <source>
        <dbReference type="PIRNR" id="PIRNR001563"/>
    </source>
</evidence>
<keyword evidence="7 11" id="KW-0067">ATP-binding</keyword>
<dbReference type="PROSITE" id="PS01012">
    <property type="entry name" value="FOLYLPOLYGLU_SYNT_2"/>
    <property type="match status" value="1"/>
</dbReference>
<protein>
    <recommendedName>
        <fullName evidence="3">tetrahydrofolate synthase</fullName>
        <ecNumber evidence="3">6.3.2.17</ecNumber>
    </recommendedName>
    <alternativeName>
        <fullName evidence="9">Tetrahydrofolylpolyglutamate synthase</fullName>
    </alternativeName>
</protein>
<evidence type="ECO:0000256" key="2">
    <source>
        <dbReference type="ARBA" id="ARBA00008276"/>
    </source>
</evidence>
<organism evidence="14">
    <name type="scientific">uncultured Anaerotruncus sp</name>
    <dbReference type="NCBI Taxonomy" id="905011"/>
    <lineage>
        <taxon>Bacteria</taxon>
        <taxon>Bacillati</taxon>
        <taxon>Bacillota</taxon>
        <taxon>Clostridia</taxon>
        <taxon>Eubacteriales</taxon>
        <taxon>Oscillospiraceae</taxon>
        <taxon>Anaerotruncus</taxon>
        <taxon>environmental samples</taxon>
    </lineage>
</organism>
<dbReference type="InterPro" id="IPR036565">
    <property type="entry name" value="Mur-like_cat_sf"/>
</dbReference>
<dbReference type="Pfam" id="PF08245">
    <property type="entry name" value="Mur_ligase_M"/>
    <property type="match status" value="1"/>
</dbReference>
<evidence type="ECO:0000256" key="6">
    <source>
        <dbReference type="ARBA" id="ARBA00022741"/>
    </source>
</evidence>
<keyword evidence="4 11" id="KW-0436">Ligase</keyword>
<dbReference type="GO" id="GO:0046872">
    <property type="term" value="F:metal ion binding"/>
    <property type="evidence" value="ECO:0007669"/>
    <property type="project" value="UniProtKB-KW"/>
</dbReference>
<comment type="cofactor">
    <cofactor evidence="1">
        <name>Mg(2+)</name>
        <dbReference type="ChEBI" id="CHEBI:18420"/>
    </cofactor>
</comment>
<dbReference type="Gene3D" id="3.40.1190.10">
    <property type="entry name" value="Mur-like, catalytic domain"/>
    <property type="match status" value="1"/>
</dbReference>
<evidence type="ECO:0000256" key="5">
    <source>
        <dbReference type="ARBA" id="ARBA00022723"/>
    </source>
</evidence>
<dbReference type="Gene3D" id="3.90.190.20">
    <property type="entry name" value="Mur ligase, C-terminal domain"/>
    <property type="match status" value="1"/>
</dbReference>
<dbReference type="PIRSF" id="PIRSF001563">
    <property type="entry name" value="Folylpolyglu_synth"/>
    <property type="match status" value="1"/>
</dbReference>
<dbReference type="FunFam" id="3.40.1190.10:FF:000011">
    <property type="entry name" value="Folylpolyglutamate synthase/dihydrofolate synthase"/>
    <property type="match status" value="1"/>
</dbReference>
<keyword evidence="6 11" id="KW-0547">Nucleotide-binding</keyword>
<dbReference type="EMBL" id="CACRSL010000003">
    <property type="protein sequence ID" value="VYT06126.1"/>
    <property type="molecule type" value="Genomic_DNA"/>
</dbReference>
<evidence type="ECO:0000313" key="14">
    <source>
        <dbReference type="EMBL" id="VYT06126.1"/>
    </source>
</evidence>
<dbReference type="InterPro" id="IPR036615">
    <property type="entry name" value="Mur_ligase_C_dom_sf"/>
</dbReference>
<feature type="domain" description="Mur ligase central" evidence="13">
    <location>
        <begin position="44"/>
        <end position="263"/>
    </location>
</feature>
<dbReference type="InterPro" id="IPR004101">
    <property type="entry name" value="Mur_ligase_C"/>
</dbReference>
<evidence type="ECO:0000256" key="7">
    <source>
        <dbReference type="ARBA" id="ARBA00022840"/>
    </source>
</evidence>
<evidence type="ECO:0000256" key="9">
    <source>
        <dbReference type="ARBA" id="ARBA00030592"/>
    </source>
</evidence>
<reference evidence="14" key="1">
    <citation type="submission" date="2019-11" db="EMBL/GenBank/DDBJ databases">
        <authorList>
            <person name="Feng L."/>
        </authorList>
    </citation>
    <scope>NUCLEOTIDE SEQUENCE</scope>
    <source>
        <strain evidence="14">AundefinedLFYP135</strain>
    </source>
</reference>
<dbReference type="Pfam" id="PF02875">
    <property type="entry name" value="Mur_ligase_C"/>
    <property type="match status" value="1"/>
</dbReference>
<dbReference type="GO" id="GO:0005737">
    <property type="term" value="C:cytoplasm"/>
    <property type="evidence" value="ECO:0007669"/>
    <property type="project" value="TreeGrafter"/>
</dbReference>
<gene>
    <name evidence="14" type="primary">fgs</name>
    <name evidence="14" type="ORF">AULFYP135_01482</name>
</gene>
<dbReference type="InterPro" id="IPR018109">
    <property type="entry name" value="Folylpolyglutamate_synth_CS"/>
</dbReference>
<evidence type="ECO:0000256" key="1">
    <source>
        <dbReference type="ARBA" id="ARBA00001946"/>
    </source>
</evidence>
<dbReference type="InterPro" id="IPR013221">
    <property type="entry name" value="Mur_ligase_cen"/>
</dbReference>
<evidence type="ECO:0000256" key="8">
    <source>
        <dbReference type="ARBA" id="ARBA00022842"/>
    </source>
</evidence>
<comment type="similarity">
    <text evidence="2 11">Belongs to the folylpolyglutamate synthase family.</text>
</comment>
<evidence type="ECO:0000256" key="10">
    <source>
        <dbReference type="ARBA" id="ARBA00047493"/>
    </source>
</evidence>
<dbReference type="NCBIfam" id="TIGR01499">
    <property type="entry name" value="folC"/>
    <property type="match status" value="1"/>
</dbReference>
<proteinExistence type="inferred from homology"/>
<dbReference type="PANTHER" id="PTHR11136">
    <property type="entry name" value="FOLYLPOLYGLUTAMATE SYNTHASE-RELATED"/>
    <property type="match status" value="1"/>
</dbReference>
<dbReference type="EC" id="6.3.2.17" evidence="3"/>
<sequence length="431" mass="46720">MNDQQALAFIHSRHAVGQKVELRNITHLLERLGNPHKQLKFVHVAGTNGKGSTSTYTAAALTKAGYHTGLFISPYVIEFRERIQLDGQIIPKEELAQVTASVKEAVESLDALGERCTEFETVTAIAMVWYSRKQADIVVLEVGLGGRIDPTNVIDRALVSVITSIGYDHTDVLGDTLGEIAAQKCGIFRPGGRVVAYPDQDPEAMAVIRKKAKELSCTLTLPDPQAVTLRKMDLFGEEMDYKGLALRVPLIGKHQILNCITAVETLFQLRELGFVIPDAAIQDGIAGVRFPARMEILCRDPLVILDGAHNPSGLAALAAALDLVPGQKVYGVIAMMRDKDCEQALSLLLPKVSRVMAVSASNPRSHTGESLAAICRRHCGQVDFRESAQEGLKDALAQLEPGEALVVCGSLYLASDLRPIAKELAEASKTR</sequence>
<keyword evidence="8" id="KW-0460">Magnesium</keyword>